<evidence type="ECO:0000256" key="2">
    <source>
        <dbReference type="ARBA" id="ARBA00022723"/>
    </source>
</evidence>
<proteinExistence type="predicted"/>
<dbReference type="EMBL" id="OY288114">
    <property type="protein sequence ID" value="CAJ0864315.1"/>
    <property type="molecule type" value="Genomic_DNA"/>
</dbReference>
<evidence type="ECO:0000256" key="5">
    <source>
        <dbReference type="SAM" id="MobiDB-lite"/>
    </source>
</evidence>
<gene>
    <name evidence="6" type="ORF">AMST5_01661</name>
</gene>
<feature type="compositionally biased region" description="Basic residues" evidence="5">
    <location>
        <begin position="1"/>
        <end position="12"/>
    </location>
</feature>
<dbReference type="GO" id="GO:0016462">
    <property type="term" value="F:pyrophosphatase activity"/>
    <property type="evidence" value="ECO:0007669"/>
    <property type="project" value="InterPro"/>
</dbReference>
<name>A0AA48M324_9ZZZZ</name>
<dbReference type="PANTHER" id="PTHR12629">
    <property type="entry name" value="DIPHOSPHOINOSITOL POLYPHOSPHATE PHOSPHOHYDROLASE"/>
    <property type="match status" value="1"/>
</dbReference>
<feature type="region of interest" description="Disordered" evidence="5">
    <location>
        <begin position="1"/>
        <end position="23"/>
    </location>
</feature>
<dbReference type="GO" id="GO:0005634">
    <property type="term" value="C:nucleus"/>
    <property type="evidence" value="ECO:0007669"/>
    <property type="project" value="TreeGrafter"/>
</dbReference>
<dbReference type="CDD" id="cd04666">
    <property type="entry name" value="NUDIX_DIPP2_like_Nudt4"/>
    <property type="match status" value="1"/>
</dbReference>
<sequence length="155" mass="17722">MKKKTPKARKKDGPRPAPRQQFAALPWRVTEENKVEILLATSRDTKRWVVPKGWPMKGRKPHIVAAIEAQQEAGLHGKVEKTKLGDFEYEKRMKGGGAVDCVVEVYSLRVERQRKKWPEKGQRVTFWFPYKVAAQQVDEPGLSELIRAFGKALEG</sequence>
<dbReference type="GO" id="GO:0005737">
    <property type="term" value="C:cytoplasm"/>
    <property type="evidence" value="ECO:0007669"/>
    <property type="project" value="TreeGrafter"/>
</dbReference>
<dbReference type="InterPro" id="IPR015797">
    <property type="entry name" value="NUDIX_hydrolase-like_dom_sf"/>
</dbReference>
<reference evidence="6" key="1">
    <citation type="submission" date="2023-07" db="EMBL/GenBank/DDBJ databases">
        <authorList>
            <person name="Pelsma A.J. K."/>
        </authorList>
    </citation>
    <scope>NUCLEOTIDE SEQUENCE</scope>
</reference>
<dbReference type="PANTHER" id="PTHR12629:SF0">
    <property type="entry name" value="DIPHOSPHOINOSITOL-POLYPHOSPHATE DIPHOSPHATASE"/>
    <property type="match status" value="1"/>
</dbReference>
<dbReference type="SUPFAM" id="SSF55811">
    <property type="entry name" value="Nudix"/>
    <property type="match status" value="1"/>
</dbReference>
<evidence type="ECO:0000256" key="4">
    <source>
        <dbReference type="ARBA" id="ARBA00022842"/>
    </source>
</evidence>
<keyword evidence="2" id="KW-0479">Metal-binding</keyword>
<dbReference type="AlphaFoldDB" id="A0AA48M324"/>
<protein>
    <recommendedName>
        <fullName evidence="7">Nudix hydrolase domain-containing protein</fullName>
    </recommendedName>
</protein>
<keyword evidence="4" id="KW-0460">Magnesium</keyword>
<keyword evidence="3" id="KW-0378">Hydrolase</keyword>
<dbReference type="Gene3D" id="3.90.79.10">
    <property type="entry name" value="Nucleoside Triphosphate Pyrophosphohydrolase"/>
    <property type="match status" value="1"/>
</dbReference>
<evidence type="ECO:0000313" key="6">
    <source>
        <dbReference type="EMBL" id="CAJ0864315.1"/>
    </source>
</evidence>
<dbReference type="InterPro" id="IPR047198">
    <property type="entry name" value="DDP-like_NUDIX"/>
</dbReference>
<organism evidence="6">
    <name type="scientific">freshwater sediment metagenome</name>
    <dbReference type="NCBI Taxonomy" id="556182"/>
    <lineage>
        <taxon>unclassified sequences</taxon>
        <taxon>metagenomes</taxon>
        <taxon>ecological metagenomes</taxon>
    </lineage>
</organism>
<evidence type="ECO:0000256" key="3">
    <source>
        <dbReference type="ARBA" id="ARBA00022801"/>
    </source>
</evidence>
<evidence type="ECO:0008006" key="7">
    <source>
        <dbReference type="Google" id="ProtNLM"/>
    </source>
</evidence>
<dbReference type="GO" id="GO:0046872">
    <property type="term" value="F:metal ion binding"/>
    <property type="evidence" value="ECO:0007669"/>
    <property type="project" value="UniProtKB-KW"/>
</dbReference>
<evidence type="ECO:0000256" key="1">
    <source>
        <dbReference type="ARBA" id="ARBA00001946"/>
    </source>
</evidence>
<comment type="cofactor">
    <cofactor evidence="1">
        <name>Mg(2+)</name>
        <dbReference type="ChEBI" id="CHEBI:18420"/>
    </cofactor>
</comment>
<accession>A0AA48M324</accession>